<protein>
    <submittedName>
        <fullName evidence="1">Uncharacterized protein</fullName>
    </submittedName>
</protein>
<accession>A0A5C3MAH6</accession>
<organism evidence="1 2">
    <name type="scientific">Crucibulum laeve</name>
    <dbReference type="NCBI Taxonomy" id="68775"/>
    <lineage>
        <taxon>Eukaryota</taxon>
        <taxon>Fungi</taxon>
        <taxon>Dikarya</taxon>
        <taxon>Basidiomycota</taxon>
        <taxon>Agaricomycotina</taxon>
        <taxon>Agaricomycetes</taxon>
        <taxon>Agaricomycetidae</taxon>
        <taxon>Agaricales</taxon>
        <taxon>Agaricineae</taxon>
        <taxon>Nidulariaceae</taxon>
        <taxon>Crucibulum</taxon>
    </lineage>
</organism>
<reference evidence="1 2" key="1">
    <citation type="journal article" date="2019" name="Nat. Ecol. Evol.">
        <title>Megaphylogeny resolves global patterns of mushroom evolution.</title>
        <authorList>
            <person name="Varga T."/>
            <person name="Krizsan K."/>
            <person name="Foldi C."/>
            <person name="Dima B."/>
            <person name="Sanchez-Garcia M."/>
            <person name="Sanchez-Ramirez S."/>
            <person name="Szollosi G.J."/>
            <person name="Szarkandi J.G."/>
            <person name="Papp V."/>
            <person name="Albert L."/>
            <person name="Andreopoulos W."/>
            <person name="Angelini C."/>
            <person name="Antonin V."/>
            <person name="Barry K.W."/>
            <person name="Bougher N.L."/>
            <person name="Buchanan P."/>
            <person name="Buyck B."/>
            <person name="Bense V."/>
            <person name="Catcheside P."/>
            <person name="Chovatia M."/>
            <person name="Cooper J."/>
            <person name="Damon W."/>
            <person name="Desjardin D."/>
            <person name="Finy P."/>
            <person name="Geml J."/>
            <person name="Haridas S."/>
            <person name="Hughes K."/>
            <person name="Justo A."/>
            <person name="Karasinski D."/>
            <person name="Kautmanova I."/>
            <person name="Kiss B."/>
            <person name="Kocsube S."/>
            <person name="Kotiranta H."/>
            <person name="LaButti K.M."/>
            <person name="Lechner B.E."/>
            <person name="Liimatainen K."/>
            <person name="Lipzen A."/>
            <person name="Lukacs Z."/>
            <person name="Mihaltcheva S."/>
            <person name="Morgado L.N."/>
            <person name="Niskanen T."/>
            <person name="Noordeloos M.E."/>
            <person name="Ohm R.A."/>
            <person name="Ortiz-Santana B."/>
            <person name="Ovrebo C."/>
            <person name="Racz N."/>
            <person name="Riley R."/>
            <person name="Savchenko A."/>
            <person name="Shiryaev A."/>
            <person name="Soop K."/>
            <person name="Spirin V."/>
            <person name="Szebenyi C."/>
            <person name="Tomsovsky M."/>
            <person name="Tulloss R.E."/>
            <person name="Uehling J."/>
            <person name="Grigoriev I.V."/>
            <person name="Vagvolgyi C."/>
            <person name="Papp T."/>
            <person name="Martin F.M."/>
            <person name="Miettinen O."/>
            <person name="Hibbett D.S."/>
            <person name="Nagy L.G."/>
        </authorList>
    </citation>
    <scope>NUCLEOTIDE SEQUENCE [LARGE SCALE GENOMIC DNA]</scope>
    <source>
        <strain evidence="1 2">CBS 166.37</strain>
    </source>
</reference>
<evidence type="ECO:0000313" key="1">
    <source>
        <dbReference type="EMBL" id="TFK38151.1"/>
    </source>
</evidence>
<keyword evidence="2" id="KW-1185">Reference proteome</keyword>
<gene>
    <name evidence="1" type="ORF">BDQ12DRAFT_748513</name>
</gene>
<dbReference type="EMBL" id="ML213604">
    <property type="protein sequence ID" value="TFK38151.1"/>
    <property type="molecule type" value="Genomic_DNA"/>
</dbReference>
<proteinExistence type="predicted"/>
<sequence>MPGQQVVGLLLTYSQLQQLASNIIGEPVTEDMAFPLLYDEMHKYDYELYGVDYPNEKHSHILIGLYPMDPKYKLNMEKRERWRIVVTARESLIKHGVTDTDKCKFVCPFLILKAIFNAYNLSIKPQSVD</sequence>
<dbReference type="OrthoDB" id="3126523at2759"/>
<dbReference type="AlphaFoldDB" id="A0A5C3MAH6"/>
<name>A0A5C3MAH6_9AGAR</name>
<dbReference type="Proteomes" id="UP000308652">
    <property type="component" value="Unassembled WGS sequence"/>
</dbReference>
<evidence type="ECO:0000313" key="2">
    <source>
        <dbReference type="Proteomes" id="UP000308652"/>
    </source>
</evidence>